<dbReference type="FunFam" id="4.10.49.10:FF:000001">
    <property type="entry name" value="Cytochrome c oxidase subunit 7C"/>
    <property type="match status" value="1"/>
</dbReference>
<dbReference type="InterPro" id="IPR036636">
    <property type="entry name" value="COX7C/Cox8_sf"/>
</dbReference>
<dbReference type="InterPro" id="IPR004202">
    <property type="entry name" value="COX7C/Cox8"/>
</dbReference>
<protein>
    <recommendedName>
        <fullName evidence="4">Cytochrome c oxidase subunit 7C, mitochondrial</fullName>
    </recommendedName>
    <alternativeName>
        <fullName evidence="11">Cytochrome c oxidase polypeptide VIIc</fullName>
    </alternativeName>
</protein>
<evidence type="ECO:0000256" key="12">
    <source>
        <dbReference type="SAM" id="Phobius"/>
    </source>
</evidence>
<organism evidence="13 14">
    <name type="scientific">Nesidiocoris tenuis</name>
    <dbReference type="NCBI Taxonomy" id="355587"/>
    <lineage>
        <taxon>Eukaryota</taxon>
        <taxon>Metazoa</taxon>
        <taxon>Ecdysozoa</taxon>
        <taxon>Arthropoda</taxon>
        <taxon>Hexapoda</taxon>
        <taxon>Insecta</taxon>
        <taxon>Pterygota</taxon>
        <taxon>Neoptera</taxon>
        <taxon>Paraneoptera</taxon>
        <taxon>Hemiptera</taxon>
        <taxon>Heteroptera</taxon>
        <taxon>Panheteroptera</taxon>
        <taxon>Cimicomorpha</taxon>
        <taxon>Miridae</taxon>
        <taxon>Dicyphina</taxon>
        <taxon>Nesidiocoris</taxon>
    </lineage>
</organism>
<evidence type="ECO:0000256" key="3">
    <source>
        <dbReference type="ARBA" id="ARBA00010514"/>
    </source>
</evidence>
<dbReference type="PANTHER" id="PTHR13313">
    <property type="entry name" value="CYTOCHROME C OXIDASE SUBUNIT VIIC"/>
    <property type="match status" value="1"/>
</dbReference>
<evidence type="ECO:0000256" key="9">
    <source>
        <dbReference type="ARBA" id="ARBA00023128"/>
    </source>
</evidence>
<evidence type="ECO:0000256" key="8">
    <source>
        <dbReference type="ARBA" id="ARBA00022989"/>
    </source>
</evidence>
<evidence type="ECO:0000256" key="5">
    <source>
        <dbReference type="ARBA" id="ARBA00022692"/>
    </source>
</evidence>
<dbReference type="Pfam" id="PF02935">
    <property type="entry name" value="COX7C"/>
    <property type="match status" value="1"/>
</dbReference>
<dbReference type="GO" id="GO:0006123">
    <property type="term" value="P:mitochondrial electron transport, cytochrome c to oxygen"/>
    <property type="evidence" value="ECO:0007669"/>
    <property type="project" value="InterPro"/>
</dbReference>
<gene>
    <name evidence="13" type="ORF">NTEN_LOCUS4852</name>
</gene>
<dbReference type="Gene3D" id="4.10.49.10">
    <property type="entry name" value="Cytochrome c oxidase subunit VIIc"/>
    <property type="match status" value="1"/>
</dbReference>
<proteinExistence type="inferred from homology"/>
<evidence type="ECO:0000256" key="4">
    <source>
        <dbReference type="ARBA" id="ARBA00017004"/>
    </source>
</evidence>
<keyword evidence="6" id="KW-0999">Mitochondrion inner membrane</keyword>
<reference evidence="13 14" key="1">
    <citation type="submission" date="2020-02" db="EMBL/GenBank/DDBJ databases">
        <authorList>
            <person name="Ferguson B K."/>
        </authorList>
    </citation>
    <scope>NUCLEOTIDE SEQUENCE [LARGE SCALE GENOMIC DNA]</scope>
</reference>
<evidence type="ECO:0000256" key="6">
    <source>
        <dbReference type="ARBA" id="ARBA00022792"/>
    </source>
</evidence>
<evidence type="ECO:0000256" key="11">
    <source>
        <dbReference type="ARBA" id="ARBA00031140"/>
    </source>
</evidence>
<accession>A0A6H5G8Q7</accession>
<keyword evidence="10 12" id="KW-0472">Membrane</keyword>
<name>A0A6H5G8Q7_9HEMI</name>
<dbReference type="SUPFAM" id="SSF81427">
    <property type="entry name" value="Mitochondrial cytochrome c oxidase subunit VIIc (aka VIIIa)"/>
    <property type="match status" value="1"/>
</dbReference>
<dbReference type="UniPathway" id="UPA00705"/>
<keyword evidence="9" id="KW-0496">Mitochondrion</keyword>
<evidence type="ECO:0000256" key="7">
    <source>
        <dbReference type="ARBA" id="ARBA00022946"/>
    </source>
</evidence>
<keyword evidence="7" id="KW-0809">Transit peptide</keyword>
<dbReference type="PANTHER" id="PTHR13313:SF0">
    <property type="entry name" value="CYTOCHROME C OXIDASE SUBUNIT 7C, MITOCHONDRIAL"/>
    <property type="match status" value="1"/>
</dbReference>
<sequence>MLTSRLIGAARQFSTTAVKRGGHGGTPGENLPFKLSNPYAMTVKFILFFSIPLATPFLILRHQMLKK</sequence>
<keyword evidence="14" id="KW-1185">Reference proteome</keyword>
<comment type="pathway">
    <text evidence="2">Energy metabolism; oxidative phosphorylation.</text>
</comment>
<feature type="transmembrane region" description="Helical" evidence="12">
    <location>
        <begin position="39"/>
        <end position="60"/>
    </location>
</feature>
<keyword evidence="5 12" id="KW-0812">Transmembrane</keyword>
<dbReference type="Proteomes" id="UP000479000">
    <property type="component" value="Unassembled WGS sequence"/>
</dbReference>
<dbReference type="GO" id="GO:0045277">
    <property type="term" value="C:respiratory chain complex IV"/>
    <property type="evidence" value="ECO:0007669"/>
    <property type="project" value="InterPro"/>
</dbReference>
<evidence type="ECO:0000313" key="14">
    <source>
        <dbReference type="Proteomes" id="UP000479000"/>
    </source>
</evidence>
<evidence type="ECO:0000256" key="10">
    <source>
        <dbReference type="ARBA" id="ARBA00023136"/>
    </source>
</evidence>
<dbReference type="GO" id="GO:0005743">
    <property type="term" value="C:mitochondrial inner membrane"/>
    <property type="evidence" value="ECO:0007669"/>
    <property type="project" value="UniProtKB-SubCell"/>
</dbReference>
<evidence type="ECO:0000313" key="13">
    <source>
        <dbReference type="EMBL" id="CAA9998569.1"/>
    </source>
</evidence>
<dbReference type="AlphaFoldDB" id="A0A6H5G8Q7"/>
<keyword evidence="8 12" id="KW-1133">Transmembrane helix</keyword>
<comment type="subcellular location">
    <subcellularLocation>
        <location evidence="1">Mitochondrion inner membrane</location>
        <topology evidence="1">Single-pass membrane protein</topology>
    </subcellularLocation>
</comment>
<evidence type="ECO:0000256" key="2">
    <source>
        <dbReference type="ARBA" id="ARBA00004673"/>
    </source>
</evidence>
<dbReference type="OrthoDB" id="9974841at2759"/>
<dbReference type="EMBL" id="CADCXU010007230">
    <property type="protein sequence ID" value="CAA9998569.1"/>
    <property type="molecule type" value="Genomic_DNA"/>
</dbReference>
<comment type="similarity">
    <text evidence="3">Belongs to the cytochrome c oxidase VIIc family.</text>
</comment>
<evidence type="ECO:0000256" key="1">
    <source>
        <dbReference type="ARBA" id="ARBA00004434"/>
    </source>
</evidence>